<dbReference type="Gene3D" id="1.10.3290.10">
    <property type="entry name" value="Fido-like domain"/>
    <property type="match status" value="1"/>
</dbReference>
<dbReference type="PANTHER" id="PTHR13504">
    <property type="entry name" value="FIDO DOMAIN-CONTAINING PROTEIN DDB_G0283145"/>
    <property type="match status" value="1"/>
</dbReference>
<dbReference type="Pfam" id="PF02661">
    <property type="entry name" value="Fic"/>
    <property type="match status" value="1"/>
</dbReference>
<comment type="caution">
    <text evidence="4">The sequence shown here is derived from an EMBL/GenBank/DDBJ whole genome shotgun (WGS) entry which is preliminary data.</text>
</comment>
<feature type="binding site" evidence="2">
    <location>
        <begin position="283"/>
        <end position="290"/>
    </location>
    <ligand>
        <name>ATP</name>
        <dbReference type="ChEBI" id="CHEBI:30616"/>
    </ligand>
</feature>
<feature type="active site" evidence="1">
    <location>
        <position position="279"/>
    </location>
</feature>
<dbReference type="PROSITE" id="PS51459">
    <property type="entry name" value="FIDO"/>
    <property type="match status" value="1"/>
</dbReference>
<protein>
    <submittedName>
        <fullName evidence="4">Fic family protein</fullName>
    </submittedName>
</protein>
<dbReference type="PANTHER" id="PTHR13504:SF38">
    <property type="entry name" value="FIDO DOMAIN-CONTAINING PROTEIN"/>
    <property type="match status" value="1"/>
</dbReference>
<keyword evidence="5" id="KW-1185">Reference proteome</keyword>
<dbReference type="InterPro" id="IPR003812">
    <property type="entry name" value="Fido"/>
</dbReference>
<reference evidence="4 5" key="1">
    <citation type="submission" date="2018-07" db="EMBL/GenBank/DDBJ databases">
        <title>Halioglobus sp. genome submission.</title>
        <authorList>
            <person name="Ye M.-Q."/>
            <person name="Du Z.-J."/>
        </authorList>
    </citation>
    <scope>NUCLEOTIDE SEQUENCE [LARGE SCALE GENOMIC DNA]</scope>
    <source>
        <strain evidence="4 5">U0301</strain>
    </source>
</reference>
<accession>A0A3L7E3N9</accession>
<dbReference type="InterPro" id="IPR036597">
    <property type="entry name" value="Fido-like_dom_sf"/>
</dbReference>
<dbReference type="AlphaFoldDB" id="A0A3L7E3N9"/>
<name>A0A3L7E3N9_9GAMM</name>
<feature type="domain" description="Fido" evidence="3">
    <location>
        <begin position="186"/>
        <end position="341"/>
    </location>
</feature>
<dbReference type="GO" id="GO:0005524">
    <property type="term" value="F:ATP binding"/>
    <property type="evidence" value="ECO:0007669"/>
    <property type="project" value="UniProtKB-KW"/>
</dbReference>
<keyword evidence="2" id="KW-0547">Nucleotide-binding</keyword>
<evidence type="ECO:0000256" key="2">
    <source>
        <dbReference type="PIRSR" id="PIRSR640198-2"/>
    </source>
</evidence>
<dbReference type="Proteomes" id="UP000265509">
    <property type="component" value="Unassembled WGS sequence"/>
</dbReference>
<proteinExistence type="predicted"/>
<gene>
    <name evidence="4" type="ORF">DWB85_03060</name>
</gene>
<sequence>MKLPAIPPTVQDVLNQWGKQANDKLIKALMSNVGPYDSKGRYLHWDKLRHLTPPEGFEIEGYWLALHTARQSISRPLPFLDKQGRPFCFCVPDGVMRDLFWISESATGAIEADPEISDPSTKKTYLINSLIEEAISSSQLEGAATTRRVAKEMIRTGRAPKDHSEKMIINNHHAMRFLRDVKNDALTPSMIFELHKILTEGTLPAEDKDKAGKFRSAKDDICVFSKDGTLLHVPPTVADLPDRLQKICDFANCTSEDEAMYIHPIIRAAIVHFMIGYDHPFVDGNGRTARALFYWVMANRGYWLMEYISISRIIKKAPAQYQYAYLYTETDENDMTYFIIHQLEVIKEAIADLHQYLGRRSAQIKEAGKLLDHSHLHGELNHRQLSLLKNALKNPGAEYTIKSHQTSHGVTYQTARTDLQRLSDEFHLLRKYKIGKRDVFVAPPELRDLIKQHQH</sequence>
<keyword evidence="2" id="KW-0067">ATP-binding</keyword>
<organism evidence="4 5">
    <name type="scientific">Seongchinamella sediminis</name>
    <dbReference type="NCBI Taxonomy" id="2283635"/>
    <lineage>
        <taxon>Bacteria</taxon>
        <taxon>Pseudomonadati</taxon>
        <taxon>Pseudomonadota</taxon>
        <taxon>Gammaproteobacteria</taxon>
        <taxon>Cellvibrionales</taxon>
        <taxon>Halieaceae</taxon>
        <taxon>Seongchinamella</taxon>
    </lineage>
</organism>
<dbReference type="EMBL" id="QRAN01000002">
    <property type="protein sequence ID" value="RLQ23545.1"/>
    <property type="molecule type" value="Genomic_DNA"/>
</dbReference>
<dbReference type="InterPro" id="IPR040198">
    <property type="entry name" value="Fido_containing"/>
</dbReference>
<evidence type="ECO:0000313" key="4">
    <source>
        <dbReference type="EMBL" id="RLQ23545.1"/>
    </source>
</evidence>
<dbReference type="RefSeq" id="WP_117952723.1">
    <property type="nucleotide sequence ID" value="NZ_QRAN01000002.1"/>
</dbReference>
<dbReference type="SUPFAM" id="SSF140931">
    <property type="entry name" value="Fic-like"/>
    <property type="match status" value="1"/>
</dbReference>
<dbReference type="OrthoDB" id="9807853at2"/>
<evidence type="ECO:0000313" key="5">
    <source>
        <dbReference type="Proteomes" id="UP000265509"/>
    </source>
</evidence>
<evidence type="ECO:0000259" key="3">
    <source>
        <dbReference type="PROSITE" id="PS51459"/>
    </source>
</evidence>
<evidence type="ECO:0000256" key="1">
    <source>
        <dbReference type="PIRSR" id="PIRSR640198-1"/>
    </source>
</evidence>